<proteinExistence type="inferred from homology"/>
<dbReference type="GO" id="GO:0046872">
    <property type="term" value="F:metal ion binding"/>
    <property type="evidence" value="ECO:0007669"/>
    <property type="project" value="UniProtKB-KW"/>
</dbReference>
<comment type="caution">
    <text evidence="5">The sequence shown here is derived from an EMBL/GenBank/DDBJ whole genome shotgun (WGS) entry which is preliminary data.</text>
</comment>
<dbReference type="Gene3D" id="2.170.150.70">
    <property type="match status" value="1"/>
</dbReference>
<sequence>MKTYEGSCHCGACRFEVELDLDHVRSCNCSVCTRRGALIHRVPKKALRMLSCLDSLSVYEWGTRTGKDYFCPSCGIMPFRVPSNPTEDELAEGKLPFEGWAVNVRCLQGVDLTEIPVVLIDGANLR</sequence>
<dbReference type="AlphaFoldDB" id="A0A2G7T9D3"/>
<dbReference type="GO" id="GO:0016846">
    <property type="term" value="F:carbon-sulfur lyase activity"/>
    <property type="evidence" value="ECO:0007669"/>
    <property type="project" value="InterPro"/>
</dbReference>
<accession>A0A2G7T9D3</accession>
<dbReference type="Pfam" id="PF04828">
    <property type="entry name" value="GFA"/>
    <property type="match status" value="1"/>
</dbReference>
<evidence type="ECO:0000256" key="1">
    <source>
        <dbReference type="ARBA" id="ARBA00005495"/>
    </source>
</evidence>
<reference evidence="5" key="1">
    <citation type="submission" date="2017-10" db="EMBL/GenBank/DDBJ databases">
        <title>Chryseobacterium sp. B5 is a hydrocarbonoclastic and plant growth promoting bacterium.</title>
        <authorList>
            <person name="Thijs S."/>
            <person name="Gkorezis P."/>
            <person name="Van Hamme J."/>
        </authorList>
    </citation>
    <scope>NUCLEOTIDE SEQUENCE</scope>
    <source>
        <strain evidence="5">B5</strain>
    </source>
</reference>
<dbReference type="PANTHER" id="PTHR28620">
    <property type="entry name" value="CENTROMERE PROTEIN V"/>
    <property type="match status" value="1"/>
</dbReference>
<evidence type="ECO:0000313" key="5">
    <source>
        <dbReference type="EMBL" id="PII36511.1"/>
    </source>
</evidence>
<dbReference type="PROSITE" id="PS51891">
    <property type="entry name" value="CENP_V_GFA"/>
    <property type="match status" value="1"/>
</dbReference>
<evidence type="ECO:0000256" key="3">
    <source>
        <dbReference type="ARBA" id="ARBA00022833"/>
    </source>
</evidence>
<dbReference type="PANTHER" id="PTHR28620:SF1">
    <property type="entry name" value="CENP-V_GFA DOMAIN-CONTAINING PROTEIN"/>
    <property type="match status" value="1"/>
</dbReference>
<protein>
    <recommendedName>
        <fullName evidence="4">CENP-V/GFA domain-containing protein</fullName>
    </recommendedName>
</protein>
<feature type="domain" description="CENP-V/GFA" evidence="4">
    <location>
        <begin position="4"/>
        <end position="126"/>
    </location>
</feature>
<dbReference type="InterPro" id="IPR006913">
    <property type="entry name" value="CENP-V/GFA"/>
</dbReference>
<dbReference type="InterPro" id="IPR011057">
    <property type="entry name" value="Mss4-like_sf"/>
</dbReference>
<dbReference type="InterPro" id="IPR052355">
    <property type="entry name" value="CENP-V-like"/>
</dbReference>
<evidence type="ECO:0000259" key="4">
    <source>
        <dbReference type="PROSITE" id="PS51891"/>
    </source>
</evidence>
<gene>
    <name evidence="5" type="ORF">CTI11_06590</name>
</gene>
<evidence type="ECO:0000256" key="2">
    <source>
        <dbReference type="ARBA" id="ARBA00022723"/>
    </source>
</evidence>
<name>A0A2G7T9D3_9FLAO</name>
<dbReference type="SUPFAM" id="SSF51316">
    <property type="entry name" value="Mss4-like"/>
    <property type="match status" value="1"/>
</dbReference>
<dbReference type="EMBL" id="PEKC01000016">
    <property type="protein sequence ID" value="PII36511.1"/>
    <property type="molecule type" value="Genomic_DNA"/>
</dbReference>
<organism evidence="5">
    <name type="scientific">Chryseobacterium sp. B5</name>
    <dbReference type="NCBI Taxonomy" id="2050562"/>
    <lineage>
        <taxon>Bacteria</taxon>
        <taxon>Pseudomonadati</taxon>
        <taxon>Bacteroidota</taxon>
        <taxon>Flavobacteriia</taxon>
        <taxon>Flavobacteriales</taxon>
        <taxon>Weeksellaceae</taxon>
        <taxon>Chryseobacterium group</taxon>
        <taxon>Chryseobacterium</taxon>
    </lineage>
</organism>
<keyword evidence="3" id="KW-0862">Zinc</keyword>
<comment type="similarity">
    <text evidence="1">Belongs to the Gfa family.</text>
</comment>
<keyword evidence="2" id="KW-0479">Metal-binding</keyword>